<gene>
    <name evidence="1" type="ORF">LTS18_002613</name>
</gene>
<reference evidence="1" key="1">
    <citation type="submission" date="2024-09" db="EMBL/GenBank/DDBJ databases">
        <title>Black Yeasts Isolated from many extreme environments.</title>
        <authorList>
            <person name="Coleine C."/>
            <person name="Stajich J.E."/>
            <person name="Selbmann L."/>
        </authorList>
    </citation>
    <scope>NUCLEOTIDE SEQUENCE</scope>
    <source>
        <strain evidence="1">CCFEE 5737</strain>
    </source>
</reference>
<name>A0ACC3CSE1_9PEZI</name>
<proteinExistence type="predicted"/>
<protein>
    <submittedName>
        <fullName evidence="1">Uncharacterized protein</fullName>
    </submittedName>
</protein>
<evidence type="ECO:0000313" key="1">
    <source>
        <dbReference type="EMBL" id="KAK3043935.1"/>
    </source>
</evidence>
<sequence length="296" mass="32824">RAETKHRIGKQEGDLRKQKQINQALEKQIRMLEQALKNERAKTKALRAGNASAEEEAKESANGKAAVKPASKSAENKPHNSFLDVEPLKPSEAEKDELRDKSRDYLRKCVDEITVLLTPPSHPPLPHDYQREFQLQQEANLHLSNHGGYQKDPMGIQQPTMPNHEPPPIPSMADMSSVANHQPAPAGEPMVREPRSMSHHPAPQTPISFPPSHAQQIPTSQAPSNFSTVADEQVEQVTHSFDSYGRPVPARGEEEASFIARQVSDDAGGWNFDEDAMPDAPLDAPQRRPDTDSFPS</sequence>
<feature type="non-terminal residue" evidence="1">
    <location>
        <position position="1"/>
    </location>
</feature>
<dbReference type="Proteomes" id="UP001186974">
    <property type="component" value="Unassembled WGS sequence"/>
</dbReference>
<evidence type="ECO:0000313" key="2">
    <source>
        <dbReference type="Proteomes" id="UP001186974"/>
    </source>
</evidence>
<accession>A0ACC3CSE1</accession>
<organism evidence="1 2">
    <name type="scientific">Coniosporium uncinatum</name>
    <dbReference type="NCBI Taxonomy" id="93489"/>
    <lineage>
        <taxon>Eukaryota</taxon>
        <taxon>Fungi</taxon>
        <taxon>Dikarya</taxon>
        <taxon>Ascomycota</taxon>
        <taxon>Pezizomycotina</taxon>
        <taxon>Dothideomycetes</taxon>
        <taxon>Dothideomycetes incertae sedis</taxon>
        <taxon>Coniosporium</taxon>
    </lineage>
</organism>
<dbReference type="EMBL" id="JAWDJW010012664">
    <property type="protein sequence ID" value="KAK3043935.1"/>
    <property type="molecule type" value="Genomic_DNA"/>
</dbReference>
<comment type="caution">
    <text evidence="1">The sequence shown here is derived from an EMBL/GenBank/DDBJ whole genome shotgun (WGS) entry which is preliminary data.</text>
</comment>
<keyword evidence="2" id="KW-1185">Reference proteome</keyword>
<feature type="non-terminal residue" evidence="1">
    <location>
        <position position="296"/>
    </location>
</feature>